<keyword evidence="1" id="KW-1133">Transmembrane helix</keyword>
<dbReference type="Proteomes" id="UP001152484">
    <property type="component" value="Unassembled WGS sequence"/>
</dbReference>
<dbReference type="AlphaFoldDB" id="A0A9P0YYL8"/>
<evidence type="ECO:0008006" key="4">
    <source>
        <dbReference type="Google" id="ProtNLM"/>
    </source>
</evidence>
<accession>A0A9P0YYL8</accession>
<dbReference type="EMBL" id="CAMAPE010000013">
    <property type="protein sequence ID" value="CAH9080305.1"/>
    <property type="molecule type" value="Genomic_DNA"/>
</dbReference>
<evidence type="ECO:0000313" key="3">
    <source>
        <dbReference type="Proteomes" id="UP001152484"/>
    </source>
</evidence>
<feature type="transmembrane region" description="Helical" evidence="1">
    <location>
        <begin position="12"/>
        <end position="35"/>
    </location>
</feature>
<protein>
    <recommendedName>
        <fullName evidence="4">Transmembrane protein</fullName>
    </recommendedName>
</protein>
<organism evidence="2 3">
    <name type="scientific">Cuscuta europaea</name>
    <name type="common">European dodder</name>
    <dbReference type="NCBI Taxonomy" id="41803"/>
    <lineage>
        <taxon>Eukaryota</taxon>
        <taxon>Viridiplantae</taxon>
        <taxon>Streptophyta</taxon>
        <taxon>Embryophyta</taxon>
        <taxon>Tracheophyta</taxon>
        <taxon>Spermatophyta</taxon>
        <taxon>Magnoliopsida</taxon>
        <taxon>eudicotyledons</taxon>
        <taxon>Gunneridae</taxon>
        <taxon>Pentapetalae</taxon>
        <taxon>asterids</taxon>
        <taxon>lamiids</taxon>
        <taxon>Solanales</taxon>
        <taxon>Convolvulaceae</taxon>
        <taxon>Cuscuteae</taxon>
        <taxon>Cuscuta</taxon>
        <taxon>Cuscuta subgen. Cuscuta</taxon>
    </lineage>
</organism>
<reference evidence="2" key="1">
    <citation type="submission" date="2022-07" db="EMBL/GenBank/DDBJ databases">
        <authorList>
            <person name="Macas J."/>
            <person name="Novak P."/>
            <person name="Neumann P."/>
        </authorList>
    </citation>
    <scope>NUCLEOTIDE SEQUENCE</scope>
</reference>
<keyword evidence="1" id="KW-0472">Membrane</keyword>
<name>A0A9P0YYL8_CUSEU</name>
<comment type="caution">
    <text evidence="2">The sequence shown here is derived from an EMBL/GenBank/DDBJ whole genome shotgun (WGS) entry which is preliminary data.</text>
</comment>
<feature type="transmembrane region" description="Helical" evidence="1">
    <location>
        <begin position="55"/>
        <end position="78"/>
    </location>
</feature>
<proteinExistence type="predicted"/>
<gene>
    <name evidence="2" type="ORF">CEURO_LOCUS7434</name>
</gene>
<keyword evidence="1" id="KW-0812">Transmembrane</keyword>
<sequence length="125" mass="14114">MWRTRGLTPSTCGGQVNFFPFSFFSLFVFFLFSFLLSPSPPPFPSSAQTHFFPPFSFFVSFGFPFLHLGASLSLFMFVQKKQGRDLVQHHNSIPEAMFAGVRSRAAGEFNSTLKQKQQFATSLPL</sequence>
<keyword evidence="3" id="KW-1185">Reference proteome</keyword>
<evidence type="ECO:0000256" key="1">
    <source>
        <dbReference type="SAM" id="Phobius"/>
    </source>
</evidence>
<evidence type="ECO:0000313" key="2">
    <source>
        <dbReference type="EMBL" id="CAH9080305.1"/>
    </source>
</evidence>